<dbReference type="InterPro" id="IPR011057">
    <property type="entry name" value="Mss4-like_sf"/>
</dbReference>
<accession>A0A1V6PEV2</accession>
<dbReference type="PROSITE" id="PS51891">
    <property type="entry name" value="CENP_V_GFA"/>
    <property type="match status" value="1"/>
</dbReference>
<dbReference type="EMBL" id="MDYN01000155">
    <property type="protein sequence ID" value="OQD75277.1"/>
    <property type="molecule type" value="Genomic_DNA"/>
</dbReference>
<evidence type="ECO:0000313" key="6">
    <source>
        <dbReference type="EMBL" id="OQD75277.1"/>
    </source>
</evidence>
<evidence type="ECO:0000313" key="7">
    <source>
        <dbReference type="Proteomes" id="UP000191672"/>
    </source>
</evidence>
<dbReference type="Gene3D" id="3.90.1590.10">
    <property type="entry name" value="glutathione-dependent formaldehyde- activating enzyme (gfa)"/>
    <property type="match status" value="1"/>
</dbReference>
<proteinExistence type="inferred from homology"/>
<protein>
    <recommendedName>
        <fullName evidence="5">CENP-V/GFA domain-containing protein</fullName>
    </recommendedName>
</protein>
<evidence type="ECO:0000256" key="3">
    <source>
        <dbReference type="ARBA" id="ARBA00022833"/>
    </source>
</evidence>
<dbReference type="InterPro" id="IPR006913">
    <property type="entry name" value="CENP-V/GFA"/>
</dbReference>
<keyword evidence="3" id="KW-0862">Zinc</keyword>
<comment type="similarity">
    <text evidence="1">Belongs to the Gfa family.</text>
</comment>
<sequence length="380" mass="42944">MADMGIETTEDPLHCPAFTNRPSKNILKDEQWKRHSLYHNQSEEEFGPAIWRAECLCGKNIYLLKQDKPLNAKFCHCRGCQITHGAPFQWASIFHKHDMLFTSDSGGLVFYSATHQSQEYGLPTKVSCSNCRTLIMDEERNVCLIFPQLIVLEGTDDEQRVKREAFKPTMLEERDAQLDAEQDSSGQKSTWRSVYSLMRCALSTCPSGGADPVGKKHYQLNTYHLRRLVTYVEKGGILDGHNDVPEAVREELYMEEQQRQENSSRKGGHFIGNGVPYPPININVLLSQSSAPGIDISGAQAAADLTSLSPLEIPGPRDEAVKEYDVMLEDGLDLEQVYKDQDPGFFIGKGIKMGIARRFVEDIRRWVENAKEAIPIYEII</sequence>
<organism evidence="6 7">
    <name type="scientific">Penicillium antarcticum</name>
    <dbReference type="NCBI Taxonomy" id="416450"/>
    <lineage>
        <taxon>Eukaryota</taxon>
        <taxon>Fungi</taxon>
        <taxon>Dikarya</taxon>
        <taxon>Ascomycota</taxon>
        <taxon>Pezizomycotina</taxon>
        <taxon>Eurotiomycetes</taxon>
        <taxon>Eurotiomycetidae</taxon>
        <taxon>Eurotiales</taxon>
        <taxon>Aspergillaceae</taxon>
        <taxon>Penicillium</taxon>
    </lineage>
</organism>
<dbReference type="GO" id="GO:0046872">
    <property type="term" value="F:metal ion binding"/>
    <property type="evidence" value="ECO:0007669"/>
    <property type="project" value="UniProtKB-KW"/>
</dbReference>
<keyword evidence="4" id="KW-0456">Lyase</keyword>
<reference evidence="7" key="1">
    <citation type="journal article" date="2017" name="Nat. Microbiol.">
        <title>Global analysis of biosynthetic gene clusters reveals vast potential of secondary metabolite production in Penicillium species.</title>
        <authorList>
            <person name="Nielsen J.C."/>
            <person name="Grijseels S."/>
            <person name="Prigent S."/>
            <person name="Ji B."/>
            <person name="Dainat J."/>
            <person name="Nielsen K.F."/>
            <person name="Frisvad J.C."/>
            <person name="Workman M."/>
            <person name="Nielsen J."/>
        </authorList>
    </citation>
    <scope>NUCLEOTIDE SEQUENCE [LARGE SCALE GENOMIC DNA]</scope>
    <source>
        <strain evidence="7">IBT 31811</strain>
    </source>
</reference>
<comment type="caution">
    <text evidence="6">The sequence shown here is derived from an EMBL/GenBank/DDBJ whole genome shotgun (WGS) entry which is preliminary data.</text>
</comment>
<dbReference type="AlphaFoldDB" id="A0A1V6PEV2"/>
<gene>
    <name evidence="6" type="ORF">PENANT_c155G08011</name>
</gene>
<dbReference type="SUPFAM" id="SSF51316">
    <property type="entry name" value="Mss4-like"/>
    <property type="match status" value="1"/>
</dbReference>
<evidence type="ECO:0000256" key="1">
    <source>
        <dbReference type="ARBA" id="ARBA00005495"/>
    </source>
</evidence>
<dbReference type="PANTHER" id="PTHR33337">
    <property type="entry name" value="GFA DOMAIN-CONTAINING PROTEIN"/>
    <property type="match status" value="1"/>
</dbReference>
<dbReference type="STRING" id="416450.A0A1V6PEV2"/>
<keyword evidence="7" id="KW-1185">Reference proteome</keyword>
<dbReference type="PANTHER" id="PTHR33337:SF40">
    <property type="entry name" value="CENP-V_GFA DOMAIN-CONTAINING PROTEIN-RELATED"/>
    <property type="match status" value="1"/>
</dbReference>
<keyword evidence="2" id="KW-0479">Metal-binding</keyword>
<evidence type="ECO:0000256" key="2">
    <source>
        <dbReference type="ARBA" id="ARBA00022723"/>
    </source>
</evidence>
<dbReference type="Proteomes" id="UP000191672">
    <property type="component" value="Unassembled WGS sequence"/>
</dbReference>
<dbReference type="Pfam" id="PF04828">
    <property type="entry name" value="GFA"/>
    <property type="match status" value="1"/>
</dbReference>
<evidence type="ECO:0000256" key="4">
    <source>
        <dbReference type="ARBA" id="ARBA00023239"/>
    </source>
</evidence>
<evidence type="ECO:0000259" key="5">
    <source>
        <dbReference type="PROSITE" id="PS51891"/>
    </source>
</evidence>
<feature type="domain" description="CENP-V/GFA" evidence="5">
    <location>
        <begin position="51"/>
        <end position="175"/>
    </location>
</feature>
<dbReference type="GO" id="GO:0016846">
    <property type="term" value="F:carbon-sulfur lyase activity"/>
    <property type="evidence" value="ECO:0007669"/>
    <property type="project" value="InterPro"/>
</dbReference>
<name>A0A1V6PEV2_9EURO</name>